<dbReference type="InterPro" id="IPR032710">
    <property type="entry name" value="NTF2-like_dom_sf"/>
</dbReference>
<dbReference type="AlphaFoldDB" id="A0A928UXY4"/>
<evidence type="ECO:0000313" key="2">
    <source>
        <dbReference type="EMBL" id="MBE8714033.1"/>
    </source>
</evidence>
<feature type="domain" description="SnoaL-like" evidence="1">
    <location>
        <begin position="10"/>
        <end position="122"/>
    </location>
</feature>
<dbReference type="SUPFAM" id="SSF54427">
    <property type="entry name" value="NTF2-like"/>
    <property type="match status" value="1"/>
</dbReference>
<dbReference type="RefSeq" id="WP_196934180.1">
    <property type="nucleotide sequence ID" value="NZ_MU158697.1"/>
</dbReference>
<name>A0A928UXY4_9SPHI</name>
<gene>
    <name evidence="2" type="ORF">C4F49_10110</name>
</gene>
<sequence>METATNLQLVESYIEAYNRFDVLGMIENFSDEIHFQNIVDDQINLSLLGIGAFREQALQATELFSERNQRILEISEQEDSIEVTIEYTGVLKIDLPNGVKEGETIQLQGKSIFEFHDNQIVSLKDIS</sequence>
<organism evidence="2 3">
    <name type="scientific">Sphingobacterium hungaricum</name>
    <dbReference type="NCBI Taxonomy" id="2082723"/>
    <lineage>
        <taxon>Bacteria</taxon>
        <taxon>Pseudomonadati</taxon>
        <taxon>Bacteroidota</taxon>
        <taxon>Sphingobacteriia</taxon>
        <taxon>Sphingobacteriales</taxon>
        <taxon>Sphingobacteriaceae</taxon>
        <taxon>Sphingobacterium</taxon>
    </lineage>
</organism>
<comment type="caution">
    <text evidence="2">The sequence shown here is derived from an EMBL/GenBank/DDBJ whole genome shotgun (WGS) entry which is preliminary data.</text>
</comment>
<keyword evidence="3" id="KW-1185">Reference proteome</keyword>
<evidence type="ECO:0000259" key="1">
    <source>
        <dbReference type="Pfam" id="PF12680"/>
    </source>
</evidence>
<protein>
    <recommendedName>
        <fullName evidence="1">SnoaL-like domain-containing protein</fullName>
    </recommendedName>
</protein>
<accession>A0A928UXY4</accession>
<dbReference type="InterPro" id="IPR037401">
    <property type="entry name" value="SnoaL-like"/>
</dbReference>
<dbReference type="Pfam" id="PF12680">
    <property type="entry name" value="SnoaL_2"/>
    <property type="match status" value="1"/>
</dbReference>
<dbReference type="Gene3D" id="3.10.450.50">
    <property type="match status" value="1"/>
</dbReference>
<proteinExistence type="predicted"/>
<dbReference type="Proteomes" id="UP000616201">
    <property type="component" value="Unassembled WGS sequence"/>
</dbReference>
<reference evidence="2" key="1">
    <citation type="submission" date="2018-02" db="EMBL/GenBank/DDBJ databases">
        <authorList>
            <person name="Vasarhelyi B.M."/>
            <person name="Deshmukh S."/>
            <person name="Balint B."/>
            <person name="Kukolya J."/>
        </authorList>
    </citation>
    <scope>NUCLEOTIDE SEQUENCE</scope>
    <source>
        <strain evidence="2">KB22</strain>
    </source>
</reference>
<evidence type="ECO:0000313" key="3">
    <source>
        <dbReference type="Proteomes" id="UP000616201"/>
    </source>
</evidence>
<dbReference type="EMBL" id="PRDK01000005">
    <property type="protein sequence ID" value="MBE8714033.1"/>
    <property type="molecule type" value="Genomic_DNA"/>
</dbReference>